<sequence>MSSKIKACVTAAAFMMTGVAFAQAPDAKPTRIRGDIVSASDDTITIHRRSGDTVTVDIKKETPVAALRNIGLADIKPGSFVGTAATTGTDGKLTATEVLVFPEALRGAGEGHYAYDLSPDSTMTNANVDQVVTGTSGHDLKLSYKGGSNTITVPEGVPVVALAPATHADLVAGKKIFVLAAPVKGSEFKGLQVVVEKDGVVPPM</sequence>
<name>A0A0J1G6E3_9BURK</name>
<organism evidence="2 3">
    <name type="scientific">Caballeronia mineralivorans PML1(12)</name>
    <dbReference type="NCBI Taxonomy" id="908627"/>
    <lineage>
        <taxon>Bacteria</taxon>
        <taxon>Pseudomonadati</taxon>
        <taxon>Pseudomonadota</taxon>
        <taxon>Betaproteobacteria</taxon>
        <taxon>Burkholderiales</taxon>
        <taxon>Burkholderiaceae</taxon>
        <taxon>Caballeronia</taxon>
    </lineage>
</organism>
<feature type="signal peptide" evidence="1">
    <location>
        <begin position="1"/>
        <end position="22"/>
    </location>
</feature>
<reference evidence="2 3" key="1">
    <citation type="journal article" date="2015" name="Genome Announc.">
        <title>Draft Genome Sequence of Burkholderia sp. Strain PML1(12), an Ectomycorrhizosphere-Inhabiting Bacterium with Effective Mineral-Weathering Ability.</title>
        <authorList>
            <person name="Uroz S."/>
            <person name="Oger P."/>
        </authorList>
    </citation>
    <scope>NUCLEOTIDE SEQUENCE [LARGE SCALE GENOMIC DNA]</scope>
    <source>
        <strain evidence="3">PML1(12)</strain>
    </source>
</reference>
<protein>
    <recommendedName>
        <fullName evidence="4">DUF5666 domain-containing protein</fullName>
    </recommendedName>
</protein>
<accession>A0A0J1G6E3</accession>
<evidence type="ECO:0008006" key="4">
    <source>
        <dbReference type="Google" id="ProtNLM"/>
    </source>
</evidence>
<proteinExistence type="predicted"/>
<feature type="chain" id="PRO_5005251442" description="DUF5666 domain-containing protein" evidence="1">
    <location>
        <begin position="23"/>
        <end position="204"/>
    </location>
</feature>
<dbReference type="RefSeq" id="WP_047844987.1">
    <property type="nucleotide sequence ID" value="NZ_AEJF01000011.1"/>
</dbReference>
<evidence type="ECO:0000313" key="2">
    <source>
        <dbReference type="EMBL" id="KLU27848.1"/>
    </source>
</evidence>
<dbReference type="Proteomes" id="UP000035963">
    <property type="component" value="Unassembled WGS sequence"/>
</dbReference>
<dbReference type="AlphaFoldDB" id="A0A0J1G6E3"/>
<dbReference type="PATRIC" id="fig|908627.4.peg.490"/>
<keyword evidence="3" id="KW-1185">Reference proteome</keyword>
<evidence type="ECO:0000256" key="1">
    <source>
        <dbReference type="SAM" id="SignalP"/>
    </source>
</evidence>
<evidence type="ECO:0000313" key="3">
    <source>
        <dbReference type="Proteomes" id="UP000035963"/>
    </source>
</evidence>
<gene>
    <name evidence="2" type="ORF">EOS_02245</name>
</gene>
<comment type="caution">
    <text evidence="2">The sequence shown here is derived from an EMBL/GenBank/DDBJ whole genome shotgun (WGS) entry which is preliminary data.</text>
</comment>
<keyword evidence="1" id="KW-0732">Signal</keyword>
<dbReference type="EMBL" id="AEJF01000011">
    <property type="protein sequence ID" value="KLU27848.1"/>
    <property type="molecule type" value="Genomic_DNA"/>
</dbReference>